<dbReference type="Pfam" id="PF04607">
    <property type="entry name" value="RelA_SpoT"/>
    <property type="match status" value="1"/>
</dbReference>
<evidence type="ECO:0000313" key="3">
    <source>
        <dbReference type="Proteomes" id="UP000324585"/>
    </source>
</evidence>
<gene>
    <name evidence="2" type="ORF">FVE85_8013</name>
</gene>
<organism evidence="2 3">
    <name type="scientific">Porphyridium purpureum</name>
    <name type="common">Red alga</name>
    <name type="synonym">Porphyridium cruentum</name>
    <dbReference type="NCBI Taxonomy" id="35688"/>
    <lineage>
        <taxon>Eukaryota</taxon>
        <taxon>Rhodophyta</taxon>
        <taxon>Bangiophyceae</taxon>
        <taxon>Porphyridiales</taxon>
        <taxon>Porphyridiaceae</taxon>
        <taxon>Porphyridium</taxon>
    </lineage>
</organism>
<dbReference type="InterPro" id="IPR043519">
    <property type="entry name" value="NT_sf"/>
</dbReference>
<dbReference type="OrthoDB" id="5540at2759"/>
<dbReference type="CDD" id="cd05399">
    <property type="entry name" value="NT_Rel-Spo_like"/>
    <property type="match status" value="1"/>
</dbReference>
<accession>A0A5J4YM49</accession>
<feature type="domain" description="RelA/SpoT" evidence="1">
    <location>
        <begin position="259"/>
        <end position="383"/>
    </location>
</feature>
<dbReference type="SMART" id="SM00954">
    <property type="entry name" value="RelA_SpoT"/>
    <property type="match status" value="1"/>
</dbReference>
<dbReference type="PANTHER" id="PTHR21262">
    <property type="entry name" value="GUANOSINE-3',5'-BIS DIPHOSPHATE 3'-PYROPHOSPHOHYDROLASE"/>
    <property type="match status" value="1"/>
</dbReference>
<dbReference type="AlphaFoldDB" id="A0A5J4YM49"/>
<dbReference type="PANTHER" id="PTHR21262:SF12">
    <property type="entry name" value="GTP DIPHOSPHOKINASE CRSH, CHLOROPLASTIC-RELATED"/>
    <property type="match status" value="1"/>
</dbReference>
<evidence type="ECO:0000259" key="1">
    <source>
        <dbReference type="SMART" id="SM00954"/>
    </source>
</evidence>
<dbReference type="Gene3D" id="1.10.3210.10">
    <property type="entry name" value="Hypothetical protein af1432"/>
    <property type="match status" value="1"/>
</dbReference>
<dbReference type="EMBL" id="VRMN01000009">
    <property type="protein sequence ID" value="KAA8492506.1"/>
    <property type="molecule type" value="Genomic_DNA"/>
</dbReference>
<dbReference type="Pfam" id="PF13328">
    <property type="entry name" value="HD_4"/>
    <property type="match status" value="1"/>
</dbReference>
<dbReference type="Proteomes" id="UP000324585">
    <property type="component" value="Unassembled WGS sequence"/>
</dbReference>
<dbReference type="Gene3D" id="3.30.460.10">
    <property type="entry name" value="Beta Polymerase, domain 2"/>
    <property type="match status" value="1"/>
</dbReference>
<sequence length="411" mass="46806">MHLESEREKQHLQLILDRVIEELDVDRGNRFAHHSYVPAHIEAQQLGVLSTAATAPQRARHLRRLLHALASISADLETMVAAMLYCAGLQAHRLQDKVPPNVRDSLAGIDELLQDKVWLDSLGSSFSDLDDSNARILREFVFSASQDPRAVVMHLVDVLVQLKNIHEVPLFQQHIFALECLQLYSPVAHSLGVGKVMWELEDLAFRVLFPSSYKSVEEWHRQIWRESSKQLETAREEFMHHLLCHQPLLSLVEGYTITSRTKNLFSTFKKMLRSNKRKEEILDVVAMRVIVRLRPDLREDASAQARACKIVYEQAVALWGAENEWPGRTKDYVSVPKGNGYQSIHTTITHPTGFTFEVQVRSEEMHMRAEHGDAGHGLYKGGGTQRDSVLRFASAIQAENIACISVQKLKW</sequence>
<dbReference type="SUPFAM" id="SSF81301">
    <property type="entry name" value="Nucleotidyltransferase"/>
    <property type="match status" value="1"/>
</dbReference>
<dbReference type="GO" id="GO:0015969">
    <property type="term" value="P:guanosine tetraphosphate metabolic process"/>
    <property type="evidence" value="ECO:0007669"/>
    <property type="project" value="InterPro"/>
</dbReference>
<dbReference type="InterPro" id="IPR007685">
    <property type="entry name" value="RelA_SpoT"/>
</dbReference>
<dbReference type="OMA" id="ENIACIS"/>
<keyword evidence="2" id="KW-0808">Transferase</keyword>
<evidence type="ECO:0000313" key="2">
    <source>
        <dbReference type="EMBL" id="KAA8492506.1"/>
    </source>
</evidence>
<reference evidence="3" key="1">
    <citation type="journal article" date="2019" name="Nat. Commun.">
        <title>Expansion of phycobilisome linker gene families in mesophilic red algae.</title>
        <authorList>
            <person name="Lee J."/>
            <person name="Kim D."/>
            <person name="Bhattacharya D."/>
            <person name="Yoon H.S."/>
        </authorList>
    </citation>
    <scope>NUCLEOTIDE SEQUENCE [LARGE SCALE GENOMIC DNA]</scope>
    <source>
        <strain evidence="3">CCMP 1328</strain>
    </source>
</reference>
<protein>
    <submittedName>
        <fullName evidence="2">Putative GTP diphosphokinase CRSH1, chloroplastic</fullName>
    </submittedName>
</protein>
<name>A0A5J4YM49_PORPP</name>
<comment type="caution">
    <text evidence="2">The sequence shown here is derived from an EMBL/GenBank/DDBJ whole genome shotgun (WGS) entry which is preliminary data.</text>
</comment>
<dbReference type="GO" id="GO:0016301">
    <property type="term" value="F:kinase activity"/>
    <property type="evidence" value="ECO:0007669"/>
    <property type="project" value="UniProtKB-KW"/>
</dbReference>
<keyword evidence="3" id="KW-1185">Reference proteome</keyword>
<dbReference type="SUPFAM" id="SSF109604">
    <property type="entry name" value="HD-domain/PDEase-like"/>
    <property type="match status" value="1"/>
</dbReference>
<keyword evidence="2" id="KW-0418">Kinase</keyword>
<proteinExistence type="predicted"/>